<gene>
    <name evidence="6" type="ORF">ACX05_06725</name>
    <name evidence="9" type="ORF">AKG60_05210</name>
    <name evidence="10" type="ORF">EHC69_07170</name>
    <name evidence="11" type="ORF">FVP01_10625</name>
    <name evidence="8" type="ORF">HKB16_25630</name>
    <name evidence="5" type="ORF">I7278_19720</name>
    <name evidence="7" type="ORF">IB292_18080</name>
    <name evidence="12" type="ORF">M5598_06660</name>
</gene>
<reference evidence="12" key="9">
    <citation type="submission" date="2022-05" db="EMBL/GenBank/DDBJ databases">
        <title>Megaplasmid of Vibrio parahaemolyticus.</title>
        <authorList>
            <person name="Strauch E."/>
            <person name="Borowiak M."/>
        </authorList>
    </citation>
    <scope>NUCLEOTIDE SEQUENCE</scope>
    <source>
        <strain evidence="12">16-VB00198</strain>
    </source>
</reference>
<dbReference type="OrthoDB" id="199953at2"/>
<name>A0A072L901_VIBPH</name>
<dbReference type="Proteomes" id="UP000726777">
    <property type="component" value="Unassembled WGS sequence"/>
</dbReference>
<feature type="binding site" evidence="4">
    <location>
        <position position="207"/>
    </location>
    <ligand>
        <name>pyruvate</name>
        <dbReference type="ChEBI" id="CHEBI:15361"/>
    </ligand>
</feature>
<dbReference type="EMBL" id="DACQKT010000011">
    <property type="protein sequence ID" value="HAS6679032.1"/>
    <property type="molecule type" value="Genomic_DNA"/>
</dbReference>
<dbReference type="SUPFAM" id="SSF51569">
    <property type="entry name" value="Aldolase"/>
    <property type="match status" value="1"/>
</dbReference>
<dbReference type="GO" id="GO:0008840">
    <property type="term" value="F:4-hydroxy-tetrahydrodipicolinate synthase activity"/>
    <property type="evidence" value="ECO:0007669"/>
    <property type="project" value="TreeGrafter"/>
</dbReference>
<evidence type="ECO:0000313" key="17">
    <source>
        <dbReference type="Proteomes" id="UP000518904"/>
    </source>
</evidence>
<dbReference type="EMBL" id="CP097355">
    <property type="protein sequence ID" value="UYV27642.1"/>
    <property type="molecule type" value="Genomic_DNA"/>
</dbReference>
<dbReference type="Proteomes" id="UP000518904">
    <property type="component" value="Unassembled WGS sequence"/>
</dbReference>
<evidence type="ECO:0000313" key="15">
    <source>
        <dbReference type="Proteomes" id="UP000321504"/>
    </source>
</evidence>
<evidence type="ECO:0000313" key="10">
    <source>
        <dbReference type="EMBL" id="QHH09170.1"/>
    </source>
</evidence>
<proteinExistence type="inferred from homology"/>
<reference evidence="6 13" key="1">
    <citation type="submission" date="2015-07" db="EMBL/GenBank/DDBJ databases">
        <title>Foodborne Vibrio parahaemolyticus Isolates.</title>
        <authorList>
            <person name="Ronholm J."/>
            <person name="Petronella N."/>
            <person name="Kenwell R."/>
            <person name="Banerjee S."/>
        </authorList>
    </citation>
    <scope>NUCLEOTIDE SEQUENCE [LARGE SCALE GENOMIC DNA]</scope>
    <source>
        <strain evidence="6 13">HS-06-05</strain>
    </source>
</reference>
<dbReference type="PRINTS" id="PR00146">
    <property type="entry name" value="DHPICSNTHASE"/>
</dbReference>
<reference evidence="7" key="8">
    <citation type="submission" date="2020-09" db="EMBL/GenBank/DDBJ databases">
        <title>Genome sequence of Vibrio parahaemolyticus isolates.</title>
        <authorList>
            <person name="Hammerl J.A."/>
            <person name="Strauch E."/>
        </authorList>
    </citation>
    <scope>NUCLEOTIDE SEQUENCE</scope>
    <source>
        <strain evidence="7">17-VB00146</strain>
    </source>
</reference>
<dbReference type="Pfam" id="PF00701">
    <property type="entry name" value="DHDPS"/>
    <property type="match status" value="1"/>
</dbReference>
<reference evidence="11 15" key="5">
    <citation type="submission" date="2019-08" db="EMBL/GenBank/DDBJ databases">
        <title>Emerging of two pre-pandemic pathogenic O4:KUT lineages of Vibrio parahaemolyticus in coastal eastern China.</title>
        <authorList>
            <person name="Yu H."/>
        </authorList>
    </citation>
    <scope>NUCLEOTIDE SEQUENCE [LARGE SCALE GENOMIC DNA]</scope>
    <source>
        <strain evidence="11 15">HZ17-383</strain>
    </source>
</reference>
<dbReference type="Gene3D" id="3.20.20.70">
    <property type="entry name" value="Aldolase class I"/>
    <property type="match status" value="1"/>
</dbReference>
<dbReference type="SMART" id="SM01130">
    <property type="entry name" value="DHDPS"/>
    <property type="match status" value="1"/>
</dbReference>
<reference evidence="9 14" key="2">
    <citation type="submission" date="2015-08" db="EMBL/GenBank/DDBJ databases">
        <title>Draft Genome Sequences of Vibrio parahaemolyticus Strains.</title>
        <authorList>
            <person name="Gonzalez-Escalona N."/>
            <person name="DePaola A."/>
        </authorList>
    </citation>
    <scope>NUCLEOTIDE SEQUENCE [LARGE SCALE GENOMIC DNA]</scope>
    <source>
        <strain evidence="9 14">CFSAN001621</strain>
    </source>
</reference>
<dbReference type="Proteomes" id="UP000321504">
    <property type="component" value="Unassembled WGS sequence"/>
</dbReference>
<evidence type="ECO:0000313" key="5">
    <source>
        <dbReference type="EMBL" id="HAS6679032.1"/>
    </source>
</evidence>
<evidence type="ECO:0000313" key="13">
    <source>
        <dbReference type="Proteomes" id="UP000037697"/>
    </source>
</evidence>
<comment type="similarity">
    <text evidence="2">Belongs to the DapA family.</text>
</comment>
<dbReference type="InterPro" id="IPR013785">
    <property type="entry name" value="Aldolase_TIM"/>
</dbReference>
<reference evidence="5" key="3">
    <citation type="journal article" date="2018" name="Genome Biol.">
        <title>SKESA: strategic k-mer extension for scrupulous assemblies.</title>
        <authorList>
            <person name="Souvorov A."/>
            <person name="Agarwala R."/>
            <person name="Lipman D.J."/>
        </authorList>
    </citation>
    <scope>NUCLEOTIDE SEQUENCE</scope>
    <source>
        <strain evidence="5">1930</strain>
    </source>
</reference>
<keyword evidence="1 2" id="KW-0456">Lyase</keyword>
<evidence type="ECO:0000313" key="12">
    <source>
        <dbReference type="EMBL" id="UYV27642.1"/>
    </source>
</evidence>
<dbReference type="EMBL" id="JABCLB010002390">
    <property type="protein sequence ID" value="NMU86231.1"/>
    <property type="molecule type" value="Genomic_DNA"/>
</dbReference>
<reference evidence="8 17" key="7">
    <citation type="submission" date="2020-04" db="EMBL/GenBank/DDBJ databases">
        <title>Whole-genome sequencing of Vibrio spp. from China reveals different genetic environments of blaCTX-M-14 among diverse lineages.</title>
        <authorList>
            <person name="Zheng Z."/>
            <person name="Ye L."/>
            <person name="Chen S."/>
        </authorList>
    </citation>
    <scope>NUCLEOTIDE SEQUENCE [LARGE SCALE GENOMIC DNA]</scope>
    <source>
        <strain evidence="8 17">Vb0551</strain>
    </source>
</reference>
<reference evidence="10 16" key="4">
    <citation type="submission" date="2018-12" db="EMBL/GenBank/DDBJ databases">
        <title>Genomic insights into the evolutionary origins and pathogenicity of five Vibrio parahaemolyticus strains isolated from the shrimp with acute hepatopancreatic necrosis disease (AHPND).</title>
        <authorList>
            <person name="Yang Q."/>
            <person name="Dong X."/>
            <person name="Xie G."/>
            <person name="Fu S."/>
            <person name="Zou P."/>
            <person name="Sun J."/>
            <person name="Wang Y."/>
            <person name="Huang J."/>
        </authorList>
    </citation>
    <scope>NUCLEOTIDE SEQUENCE [LARGE SCALE GENOMIC DNA]</scope>
    <source>
        <strain evidence="10 16">20160303005-1</strain>
    </source>
</reference>
<dbReference type="Proteomes" id="UP001163036">
    <property type="component" value="Chromosome 1"/>
</dbReference>
<dbReference type="PANTHER" id="PTHR12128:SF72">
    <property type="entry name" value="DIHYDRODIPICOLINATE SYNTHASE"/>
    <property type="match status" value="1"/>
</dbReference>
<evidence type="ECO:0000256" key="4">
    <source>
        <dbReference type="PIRSR" id="PIRSR001365-2"/>
    </source>
</evidence>
<sequence>MKVDWKGVYPAVSTQFRQDQSIDLDATQTVIDNQIKDGVNGIICLGTVGENCALYPEEKRQVLQAAKEVVNGRVPLIAGTAESITTAAIDYMQDAHKIGIDGCMVMPAMVYRTSESETYDYYRTLAEATPEMPIMIYNNPVAYGVDVNLDIMAKLAEFDSIVAIKESTTDTRRITELYNKFDDRFTVFSGVDDIALESLMLGATGWISGLTNAFPEESVAIYKLASQGRYAEALEIYRWFLPLLRLDTIPTLVQCIKLAEQVCGRGSEQVRAPRQLLKGEERQQVIQMVEHALATRLDLSKYNL</sequence>
<dbReference type="Proteomes" id="UP000191946">
    <property type="component" value="Unassembled WGS sequence"/>
</dbReference>
<dbReference type="Proteomes" id="UP000464718">
    <property type="component" value="Chromosome i"/>
</dbReference>
<dbReference type="PIRSF" id="PIRSF001365">
    <property type="entry name" value="DHDPS"/>
    <property type="match status" value="1"/>
</dbReference>
<dbReference type="EMBL" id="JACVHL010000019">
    <property type="protein sequence ID" value="MCC3806933.1"/>
    <property type="molecule type" value="Genomic_DNA"/>
</dbReference>
<keyword evidence="14" id="KW-1185">Reference proteome</keyword>
<dbReference type="EMBL" id="VRMQ01000002">
    <property type="protein sequence ID" value="TXN16403.1"/>
    <property type="molecule type" value="Genomic_DNA"/>
</dbReference>
<dbReference type="InterPro" id="IPR002220">
    <property type="entry name" value="DapA-like"/>
</dbReference>
<dbReference type="EMBL" id="LHQV01000006">
    <property type="protein sequence ID" value="OQK02644.1"/>
    <property type="molecule type" value="Genomic_DNA"/>
</dbReference>
<evidence type="ECO:0000256" key="2">
    <source>
        <dbReference type="PIRNR" id="PIRNR001365"/>
    </source>
</evidence>
<protein>
    <submittedName>
        <fullName evidence="6 8">Dihydrodipicolinate synthase</fullName>
    </submittedName>
</protein>
<evidence type="ECO:0000313" key="14">
    <source>
        <dbReference type="Proteomes" id="UP000191946"/>
    </source>
</evidence>
<evidence type="ECO:0000256" key="1">
    <source>
        <dbReference type="ARBA" id="ARBA00023239"/>
    </source>
</evidence>
<evidence type="ECO:0000313" key="6">
    <source>
        <dbReference type="EMBL" id="KOY39175.1"/>
    </source>
</evidence>
<accession>A0A072L901</accession>
<dbReference type="EMBL" id="CP034298">
    <property type="protein sequence ID" value="QHH09170.1"/>
    <property type="molecule type" value="Genomic_DNA"/>
</dbReference>
<dbReference type="Proteomes" id="UP000856022">
    <property type="component" value="Unassembled WGS sequence"/>
</dbReference>
<evidence type="ECO:0000313" key="7">
    <source>
        <dbReference type="EMBL" id="MCC3806933.1"/>
    </source>
</evidence>
<dbReference type="EMBL" id="LIRS01000044">
    <property type="protein sequence ID" value="KOY39175.1"/>
    <property type="molecule type" value="Genomic_DNA"/>
</dbReference>
<dbReference type="OMA" id="WCTAAPC"/>
<dbReference type="PANTHER" id="PTHR12128">
    <property type="entry name" value="DIHYDRODIPICOLINATE SYNTHASE"/>
    <property type="match status" value="1"/>
</dbReference>
<dbReference type="CDD" id="cd00408">
    <property type="entry name" value="DHDPS-like"/>
    <property type="match status" value="1"/>
</dbReference>
<dbReference type="Proteomes" id="UP000037697">
    <property type="component" value="Unassembled WGS sequence"/>
</dbReference>
<dbReference type="AlphaFoldDB" id="A0A072L901"/>
<evidence type="ECO:0000256" key="3">
    <source>
        <dbReference type="PIRSR" id="PIRSR001365-1"/>
    </source>
</evidence>
<evidence type="ECO:0000313" key="16">
    <source>
        <dbReference type="Proteomes" id="UP000464718"/>
    </source>
</evidence>
<reference evidence="5" key="6">
    <citation type="submission" date="2019-12" db="EMBL/GenBank/DDBJ databases">
        <authorList>
            <consortium name="NCBI Pathogen Detection Project"/>
        </authorList>
    </citation>
    <scope>NUCLEOTIDE SEQUENCE</scope>
    <source>
        <strain evidence="5">1930</strain>
    </source>
</reference>
<organism evidence="8 17">
    <name type="scientific">Vibrio parahaemolyticus</name>
    <dbReference type="NCBI Taxonomy" id="670"/>
    <lineage>
        <taxon>Bacteria</taxon>
        <taxon>Pseudomonadati</taxon>
        <taxon>Pseudomonadota</taxon>
        <taxon>Gammaproteobacteria</taxon>
        <taxon>Vibrionales</taxon>
        <taxon>Vibrionaceae</taxon>
        <taxon>Vibrio</taxon>
    </lineage>
</organism>
<dbReference type="RefSeq" id="WP_005454899.1">
    <property type="nucleotide sequence ID" value="NZ_CABMHD010000004.1"/>
</dbReference>
<feature type="active site" description="Proton donor/acceptor" evidence="3">
    <location>
        <position position="137"/>
    </location>
</feature>
<dbReference type="GeneID" id="1188840"/>
<feature type="active site" description="Schiff-base intermediate with substrate" evidence="3">
    <location>
        <position position="165"/>
    </location>
</feature>
<evidence type="ECO:0000313" key="11">
    <source>
        <dbReference type="EMBL" id="TXN16403.1"/>
    </source>
</evidence>
<evidence type="ECO:0000313" key="8">
    <source>
        <dbReference type="EMBL" id="NMU86231.1"/>
    </source>
</evidence>
<evidence type="ECO:0000313" key="9">
    <source>
        <dbReference type="EMBL" id="OQK02644.1"/>
    </source>
</evidence>